<dbReference type="Proteomes" id="UP000239724">
    <property type="component" value="Unassembled WGS sequence"/>
</dbReference>
<dbReference type="Pfam" id="PF08379">
    <property type="entry name" value="Bact_transglu_N"/>
    <property type="match status" value="1"/>
</dbReference>
<gene>
    <name evidence="2" type="ORF">CCS01_26820</name>
</gene>
<feature type="domain" description="Transglutaminase-like" evidence="1">
    <location>
        <begin position="173"/>
        <end position="244"/>
    </location>
</feature>
<dbReference type="InterPro" id="IPR002931">
    <property type="entry name" value="Transglutaminase-like"/>
</dbReference>
<reference evidence="2 3" key="1">
    <citation type="journal article" date="2018" name="Arch. Microbiol.">
        <title>New insights into the metabolic potential of the phototrophic purple bacterium Rhodopila globiformis DSM 161(T) from its draft genome sequence and evidence for a vanadium-dependent nitrogenase.</title>
        <authorList>
            <person name="Imhoff J.F."/>
            <person name="Rahn T."/>
            <person name="Kunzel S."/>
            <person name="Neulinger S.C."/>
        </authorList>
    </citation>
    <scope>NUCLEOTIDE SEQUENCE [LARGE SCALE GENOMIC DNA]</scope>
    <source>
        <strain evidence="2 3">DSM 161</strain>
    </source>
</reference>
<protein>
    <submittedName>
        <fullName evidence="2">Transglutaminase</fullName>
    </submittedName>
</protein>
<sequence length="300" mass="33207">MRYRVRHTTRYAYGSPVELAAHMVHLRPRPQPWQTVLSERIVADPQPARRHDGLDHFGNCVTWLFLDRPHADFEVTSESIVEVDVPPPPDPADTPPWEQVVEATRTPVGWQAAEFTFGTPMAPLNAETKAYAGESFTPGRPVLEALLELNDRFYTDFRFRAGVTTTSTPVSQVMQRREGVCQDFSHAMVSGLRGIGLPARYTSGYIRTRPPPGQARRQGSDQSHAWVGCWLGPRHGWIDVDPTNGVVIRDEHVLLGWGRDFSDVSPVRGVILGGGDHSVIVGVDLEPADETDVCAADAQA</sequence>
<dbReference type="SMART" id="SM00460">
    <property type="entry name" value="TGc"/>
    <property type="match status" value="1"/>
</dbReference>
<dbReference type="SUPFAM" id="SSF54001">
    <property type="entry name" value="Cysteine proteinases"/>
    <property type="match status" value="1"/>
</dbReference>
<dbReference type="AlphaFoldDB" id="A0A2S6MZ11"/>
<proteinExistence type="predicted"/>
<comment type="caution">
    <text evidence="2">The sequence shown here is derived from an EMBL/GenBank/DDBJ whole genome shotgun (WGS) entry which is preliminary data.</text>
</comment>
<dbReference type="PANTHER" id="PTHR33490:SF7">
    <property type="entry name" value="BLR2979 PROTEIN"/>
    <property type="match status" value="1"/>
</dbReference>
<dbReference type="OrthoDB" id="9804023at2"/>
<evidence type="ECO:0000313" key="3">
    <source>
        <dbReference type="Proteomes" id="UP000239724"/>
    </source>
</evidence>
<dbReference type="PANTHER" id="PTHR33490">
    <property type="entry name" value="BLR5614 PROTEIN-RELATED"/>
    <property type="match status" value="1"/>
</dbReference>
<dbReference type="EMBL" id="NHRY01000256">
    <property type="protein sequence ID" value="PPQ27601.1"/>
    <property type="molecule type" value="Genomic_DNA"/>
</dbReference>
<dbReference type="Pfam" id="PF01841">
    <property type="entry name" value="Transglut_core"/>
    <property type="match status" value="1"/>
</dbReference>
<dbReference type="InterPro" id="IPR038765">
    <property type="entry name" value="Papain-like_cys_pep_sf"/>
</dbReference>
<organism evidence="2 3">
    <name type="scientific">Rhodopila globiformis</name>
    <name type="common">Rhodopseudomonas globiformis</name>
    <dbReference type="NCBI Taxonomy" id="1071"/>
    <lineage>
        <taxon>Bacteria</taxon>
        <taxon>Pseudomonadati</taxon>
        <taxon>Pseudomonadota</taxon>
        <taxon>Alphaproteobacteria</taxon>
        <taxon>Acetobacterales</taxon>
        <taxon>Acetobacteraceae</taxon>
        <taxon>Rhodopila</taxon>
    </lineage>
</organism>
<evidence type="ECO:0000259" key="1">
    <source>
        <dbReference type="SMART" id="SM00460"/>
    </source>
</evidence>
<evidence type="ECO:0000313" key="2">
    <source>
        <dbReference type="EMBL" id="PPQ27601.1"/>
    </source>
</evidence>
<keyword evidence="3" id="KW-1185">Reference proteome</keyword>
<dbReference type="InterPro" id="IPR013589">
    <property type="entry name" value="Bac_transglu_N"/>
</dbReference>
<name>A0A2S6MZ11_RHOGL</name>
<dbReference type="Gene3D" id="3.10.620.30">
    <property type="match status" value="1"/>
</dbReference>
<accession>A0A2S6MZ11</accession>